<dbReference type="InterPro" id="IPR000795">
    <property type="entry name" value="T_Tr_GTP-bd_dom"/>
</dbReference>
<protein>
    <submittedName>
        <fullName evidence="7">Small GTP-binding protein domain-containing protein</fullName>
    </submittedName>
</protein>
<dbReference type="Proteomes" id="UP000183988">
    <property type="component" value="Unassembled WGS sequence"/>
</dbReference>
<evidence type="ECO:0000313" key="7">
    <source>
        <dbReference type="EMBL" id="SHF92208.1"/>
    </source>
</evidence>
<dbReference type="Pfam" id="PF00679">
    <property type="entry name" value="EFG_C"/>
    <property type="match status" value="1"/>
</dbReference>
<dbReference type="Pfam" id="PF22042">
    <property type="entry name" value="EF-G_D2"/>
    <property type="match status" value="1"/>
</dbReference>
<gene>
    <name evidence="7" type="ORF">SAMN05216225_100924</name>
</gene>
<evidence type="ECO:0000256" key="1">
    <source>
        <dbReference type="ARBA" id="ARBA00003987"/>
    </source>
</evidence>
<dbReference type="OrthoDB" id="9804431at2"/>
<evidence type="ECO:0000259" key="6">
    <source>
        <dbReference type="PROSITE" id="PS51722"/>
    </source>
</evidence>
<dbReference type="GO" id="GO:0046677">
    <property type="term" value="P:response to antibiotic"/>
    <property type="evidence" value="ECO:0007669"/>
    <property type="project" value="UniProtKB-KW"/>
</dbReference>
<dbReference type="SMART" id="SM00889">
    <property type="entry name" value="EFG_IV"/>
    <property type="match status" value="1"/>
</dbReference>
<keyword evidence="4" id="KW-0342">GTP-binding</keyword>
<dbReference type="InterPro" id="IPR027417">
    <property type="entry name" value="P-loop_NTPase"/>
</dbReference>
<dbReference type="InterPro" id="IPR005517">
    <property type="entry name" value="Transl_elong_EFG/EF2_IV"/>
</dbReference>
<dbReference type="InterPro" id="IPR014721">
    <property type="entry name" value="Ribsml_uS5_D2-typ_fold_subgr"/>
</dbReference>
<dbReference type="InterPro" id="IPR009000">
    <property type="entry name" value="Transl_B-barrel_sf"/>
</dbReference>
<reference evidence="7 8" key="1">
    <citation type="submission" date="2016-11" db="EMBL/GenBank/DDBJ databases">
        <authorList>
            <person name="Jaros S."/>
            <person name="Januszkiewicz K."/>
            <person name="Wedrychowicz H."/>
        </authorList>
    </citation>
    <scope>NUCLEOTIDE SEQUENCE [LARGE SCALE GENOMIC DNA]</scope>
    <source>
        <strain evidence="7 8">IBRC-M 10683</strain>
    </source>
</reference>
<dbReference type="SUPFAM" id="SSF52540">
    <property type="entry name" value="P-loop containing nucleoside triphosphate hydrolases"/>
    <property type="match status" value="1"/>
</dbReference>
<dbReference type="AlphaFoldDB" id="A0A1M5FL24"/>
<keyword evidence="8" id="KW-1185">Reference proteome</keyword>
<dbReference type="Gene3D" id="3.30.70.240">
    <property type="match status" value="1"/>
</dbReference>
<dbReference type="GO" id="GO:0003924">
    <property type="term" value="F:GTPase activity"/>
    <property type="evidence" value="ECO:0007669"/>
    <property type="project" value="InterPro"/>
</dbReference>
<dbReference type="InterPro" id="IPR020568">
    <property type="entry name" value="Ribosomal_Su5_D2-typ_SF"/>
</dbReference>
<keyword evidence="3" id="KW-0648">Protein biosynthesis</keyword>
<proteinExistence type="predicted"/>
<dbReference type="CDD" id="cd03711">
    <property type="entry name" value="Tet_C"/>
    <property type="match status" value="1"/>
</dbReference>
<dbReference type="STRING" id="930117.SAMN05216225_100924"/>
<evidence type="ECO:0000256" key="5">
    <source>
        <dbReference type="ARBA" id="ARBA00023251"/>
    </source>
</evidence>
<comment type="function">
    <text evidence="1">Abolishes the inhibitory effect of tetracyclin on protein synthesis by a non-covalent modification of the ribosomes.</text>
</comment>
<dbReference type="SUPFAM" id="SSF50447">
    <property type="entry name" value="Translation proteins"/>
    <property type="match status" value="1"/>
</dbReference>
<accession>A0A1M5FL24</accession>
<dbReference type="SMART" id="SM00838">
    <property type="entry name" value="EFG_C"/>
    <property type="match status" value="1"/>
</dbReference>
<keyword evidence="2" id="KW-0547">Nucleotide-binding</keyword>
<dbReference type="SUPFAM" id="SSF54980">
    <property type="entry name" value="EF-G C-terminal domain-like"/>
    <property type="match status" value="2"/>
</dbReference>
<dbReference type="Gene3D" id="3.30.230.10">
    <property type="match status" value="1"/>
</dbReference>
<dbReference type="Pfam" id="PF03764">
    <property type="entry name" value="EFG_IV"/>
    <property type="match status" value="1"/>
</dbReference>
<dbReference type="CDD" id="cd04168">
    <property type="entry name" value="TetM_like"/>
    <property type="match status" value="1"/>
</dbReference>
<name>A0A1M5FL24_9BACI</name>
<dbReference type="GO" id="GO:0006412">
    <property type="term" value="P:translation"/>
    <property type="evidence" value="ECO:0007669"/>
    <property type="project" value="UniProtKB-KW"/>
</dbReference>
<dbReference type="Pfam" id="PF00009">
    <property type="entry name" value="GTP_EFTU"/>
    <property type="match status" value="1"/>
</dbReference>
<dbReference type="InterPro" id="IPR005225">
    <property type="entry name" value="Small_GTP-bd"/>
</dbReference>
<dbReference type="InterPro" id="IPR035650">
    <property type="entry name" value="Tet_C"/>
</dbReference>
<evidence type="ECO:0000313" key="8">
    <source>
        <dbReference type="Proteomes" id="UP000183988"/>
    </source>
</evidence>
<keyword evidence="5" id="KW-0046">Antibiotic resistance</keyword>
<dbReference type="PRINTS" id="PR01037">
    <property type="entry name" value="TCRTETOQM"/>
</dbReference>
<sequence>MKKTIGVLAHVDAGKTTFSEAILYHTKAIRKRGRVDHKDAFLDNHSIEKERGITVFAEQASFAWNDSHYYLIDTPGHVDFSPEMERAIQVMDYAIVILSAVEGVEGHTETVWELLQKHKVPTFFFINKTDREGANVQEVIEEIRENLTDDVCYINRSLAQEQMDDDLIESVAELDEDLLEIYMEKGFNQNIWVEYLIHMIQQNKVYPCFSGSALKDIGITNFIDNLDTLTKTSFNVQGNFGGQVYKIRYDEKGNRITFIKVLSGKVKVRDEVSYGDEGDNNCEKITQLRVYNGSSYSSVNEVEAGELCAVIGLTHAEVGDGVGELKKKGTFEMIPTLKSKVVFDTSIPPKDVWHYFNILDSEDPSLQVVWNEHFQEIHIHVMGAIQLEVLENLVKERFQLEVRFQEPEILYKETIKNQVSGYGHFEPLKHYAEVHLLLEASNRGSGITFENQCHANDLSIGNQNLVRHHIFEREHHGILTGSAITDMKITLLTGRSHEKHTSGGDFREATFRAIRQGLEKAENILLEPYYQFIIKVNHDHLGRVMSDVQQAFGTFSPPETSGDKAILTGKVPVSTFMNYHQEFASITHGKGILHLRSSGYDVCHNTEEVIERIDYKKDADPLYSSNSIFCAKGQGYAVSWDEVEEMLHC</sequence>
<dbReference type="Gene3D" id="3.40.50.300">
    <property type="entry name" value="P-loop containing nucleotide triphosphate hydrolases"/>
    <property type="match status" value="1"/>
</dbReference>
<evidence type="ECO:0000256" key="3">
    <source>
        <dbReference type="ARBA" id="ARBA00022917"/>
    </source>
</evidence>
<evidence type="ECO:0000256" key="2">
    <source>
        <dbReference type="ARBA" id="ARBA00022741"/>
    </source>
</evidence>
<feature type="domain" description="Tr-type G" evidence="6">
    <location>
        <begin position="1"/>
        <end position="234"/>
    </location>
</feature>
<dbReference type="PRINTS" id="PR00315">
    <property type="entry name" value="ELONGATNFCT"/>
</dbReference>
<dbReference type="EMBL" id="FQVW01000009">
    <property type="protein sequence ID" value="SHF92208.1"/>
    <property type="molecule type" value="Genomic_DNA"/>
</dbReference>
<dbReference type="PANTHER" id="PTHR43261">
    <property type="entry name" value="TRANSLATION ELONGATION FACTOR G-RELATED"/>
    <property type="match status" value="1"/>
</dbReference>
<evidence type="ECO:0000256" key="4">
    <source>
        <dbReference type="ARBA" id="ARBA00023134"/>
    </source>
</evidence>
<dbReference type="Gene3D" id="2.40.30.10">
    <property type="entry name" value="Translation factors"/>
    <property type="match status" value="1"/>
</dbReference>
<dbReference type="GO" id="GO:0032790">
    <property type="term" value="P:ribosome disassembly"/>
    <property type="evidence" value="ECO:0007669"/>
    <property type="project" value="TreeGrafter"/>
</dbReference>
<dbReference type="SUPFAM" id="SSF54211">
    <property type="entry name" value="Ribosomal protein S5 domain 2-like"/>
    <property type="match status" value="1"/>
</dbReference>
<dbReference type="RefSeq" id="WP_072889071.1">
    <property type="nucleotide sequence ID" value="NZ_FQVW01000009.1"/>
</dbReference>
<dbReference type="InterPro" id="IPR000640">
    <property type="entry name" value="EFG_V-like"/>
</dbReference>
<dbReference type="NCBIfam" id="TIGR00231">
    <property type="entry name" value="small_GTP"/>
    <property type="match status" value="1"/>
</dbReference>
<dbReference type="InterPro" id="IPR053905">
    <property type="entry name" value="EF-G-like_DII"/>
</dbReference>
<dbReference type="PROSITE" id="PS51722">
    <property type="entry name" value="G_TR_2"/>
    <property type="match status" value="1"/>
</dbReference>
<organism evidence="7 8">
    <name type="scientific">Ornithinibacillus halophilus</name>
    <dbReference type="NCBI Taxonomy" id="930117"/>
    <lineage>
        <taxon>Bacteria</taxon>
        <taxon>Bacillati</taxon>
        <taxon>Bacillota</taxon>
        <taxon>Bacilli</taxon>
        <taxon>Bacillales</taxon>
        <taxon>Bacillaceae</taxon>
        <taxon>Ornithinibacillus</taxon>
    </lineage>
</organism>
<dbReference type="InterPro" id="IPR035647">
    <property type="entry name" value="EFG_III/V"/>
</dbReference>
<dbReference type="GO" id="GO:0005525">
    <property type="term" value="F:GTP binding"/>
    <property type="evidence" value="ECO:0007669"/>
    <property type="project" value="UniProtKB-KW"/>
</dbReference>
<dbReference type="Gene3D" id="3.30.70.870">
    <property type="entry name" value="Elongation Factor G (Translational Gtpase), domain 3"/>
    <property type="match status" value="1"/>
</dbReference>
<dbReference type="PANTHER" id="PTHR43261:SF1">
    <property type="entry name" value="RIBOSOME-RELEASING FACTOR 2, MITOCHONDRIAL"/>
    <property type="match status" value="1"/>
</dbReference>